<dbReference type="Gene3D" id="2.60.120.260">
    <property type="entry name" value="Galactose-binding domain-like"/>
    <property type="match status" value="1"/>
</dbReference>
<dbReference type="InterPro" id="IPR012334">
    <property type="entry name" value="Pectin_lyas_fold"/>
</dbReference>
<keyword evidence="6" id="KW-1185">Reference proteome</keyword>
<protein>
    <recommendedName>
        <fullName evidence="7">Right handed beta helix domain-containing protein</fullName>
    </recommendedName>
</protein>
<evidence type="ECO:0000313" key="6">
    <source>
        <dbReference type="Proteomes" id="UP001500212"/>
    </source>
</evidence>
<dbReference type="SMART" id="SM00710">
    <property type="entry name" value="PbH1"/>
    <property type="match status" value="7"/>
</dbReference>
<dbReference type="InterPro" id="IPR011050">
    <property type="entry name" value="Pectin_lyase_fold/virulence"/>
</dbReference>
<proteinExistence type="predicted"/>
<dbReference type="SUPFAM" id="SSF51126">
    <property type="entry name" value="Pectin lyase-like"/>
    <property type="match status" value="1"/>
</dbReference>
<accession>A0ABP8TWF6</accession>
<dbReference type="InterPro" id="IPR006626">
    <property type="entry name" value="PbH1"/>
</dbReference>
<gene>
    <name evidence="5" type="ORF">GCM10023195_67340</name>
</gene>
<evidence type="ECO:0000313" key="5">
    <source>
        <dbReference type="EMBL" id="GAA4615295.1"/>
    </source>
</evidence>
<comment type="caution">
    <text evidence="5">The sequence shown here is derived from an EMBL/GenBank/DDBJ whole genome shotgun (WGS) entry which is preliminary data.</text>
</comment>
<dbReference type="InterPro" id="IPR008979">
    <property type="entry name" value="Galactose-bd-like_sf"/>
</dbReference>
<feature type="domain" description="Right handed beta helix" evidence="4">
    <location>
        <begin position="150"/>
        <end position="298"/>
    </location>
</feature>
<organism evidence="5 6">
    <name type="scientific">Actinoallomurus liliacearum</name>
    <dbReference type="NCBI Taxonomy" id="1080073"/>
    <lineage>
        <taxon>Bacteria</taxon>
        <taxon>Bacillati</taxon>
        <taxon>Actinomycetota</taxon>
        <taxon>Actinomycetes</taxon>
        <taxon>Streptosporangiales</taxon>
        <taxon>Thermomonosporaceae</taxon>
        <taxon>Actinoallomurus</taxon>
    </lineage>
</organism>
<feature type="chain" id="PRO_5045629655" description="Right handed beta helix domain-containing protein" evidence="2">
    <location>
        <begin position="28"/>
        <end position="657"/>
    </location>
</feature>
<reference evidence="6" key="1">
    <citation type="journal article" date="2019" name="Int. J. Syst. Evol. Microbiol.">
        <title>The Global Catalogue of Microorganisms (GCM) 10K type strain sequencing project: providing services to taxonomists for standard genome sequencing and annotation.</title>
        <authorList>
            <consortium name="The Broad Institute Genomics Platform"/>
            <consortium name="The Broad Institute Genome Sequencing Center for Infectious Disease"/>
            <person name="Wu L."/>
            <person name="Ma J."/>
        </authorList>
    </citation>
    <scope>NUCLEOTIDE SEQUENCE [LARGE SCALE GENOMIC DNA]</scope>
    <source>
        <strain evidence="6">JCM 17938</strain>
    </source>
</reference>
<sequence length="657" mass="69891">MGRNRAAAWAAFAATILTVAGATPAKAAAAESATYPTTPPAAVCGSSSLNGPATAPAGAVVVPAGDNSGVDFRLANTTYYFQAGTHTLGTDPYAQIMPGNGSTFLGAPGAVLDGQKLNHYAFTQQATGVTIRYLTITGFTAPHDQGVVNHDSGDGWVVEHNTIRDNTGAGLMAGAKNEIRGNCLKDNGQYGLNAYKTGNTITDLVVDGNEFTGNNTDDWEHQQPGCGCTGGMKFWAVNGADVTGNWIHGNHGPGIWADTNDNDFLIEGNLIESNDSHAIFYEISYNVVIRNNTLRDNAWPAGSEKAAKGDPFPVGAIYLSEADGEPRLPARTGKIEVTGNLLDNNWGGITAWANADRFCNSPASTTGDCTSIVGPSNTSQCSAPAIADEPLYTDCRWWTKNVDVHHNTFDFDPAEVNGGCPTQYCGHMGLLSNWGTYPDWSPYKGDVIQKSIVHESNNSWHDNTYTGPWQFKVTDMGNLISPALWVAPQYGQDAGSTFDGVTPTPPAIVEQDFESSSVSPYTPWYSASVTHQTGDAHGGSGSLQMTTDQASGSAIQLDNYPGYTGVVAGTSYRASLWYKEAVATMPAVTWNVRWRDESGTVLRTDPVTLARETTWTEAAGTFTAPAGATRVDWTFTWNASQTGPAFQIDDLAMRPAP</sequence>
<name>A0ABP8TWF6_9ACTN</name>
<dbReference type="Proteomes" id="UP001500212">
    <property type="component" value="Unassembled WGS sequence"/>
</dbReference>
<feature type="signal peptide" evidence="2">
    <location>
        <begin position="1"/>
        <end position="27"/>
    </location>
</feature>
<dbReference type="Pfam" id="PF02018">
    <property type="entry name" value="CBM_4_9"/>
    <property type="match status" value="1"/>
</dbReference>
<evidence type="ECO:0000256" key="1">
    <source>
        <dbReference type="ARBA" id="ARBA00022801"/>
    </source>
</evidence>
<evidence type="ECO:0000259" key="4">
    <source>
        <dbReference type="Pfam" id="PF13229"/>
    </source>
</evidence>
<dbReference type="InterPro" id="IPR003305">
    <property type="entry name" value="CenC_carb-bd"/>
</dbReference>
<dbReference type="Gene3D" id="2.160.20.10">
    <property type="entry name" value="Single-stranded right-handed beta-helix, Pectin lyase-like"/>
    <property type="match status" value="1"/>
</dbReference>
<evidence type="ECO:0000256" key="2">
    <source>
        <dbReference type="SAM" id="SignalP"/>
    </source>
</evidence>
<dbReference type="SUPFAM" id="SSF49785">
    <property type="entry name" value="Galactose-binding domain-like"/>
    <property type="match status" value="1"/>
</dbReference>
<dbReference type="InterPro" id="IPR039448">
    <property type="entry name" value="Beta_helix"/>
</dbReference>
<evidence type="ECO:0000259" key="3">
    <source>
        <dbReference type="Pfam" id="PF02018"/>
    </source>
</evidence>
<feature type="domain" description="CBM-cenC" evidence="3">
    <location>
        <begin position="508"/>
        <end position="636"/>
    </location>
</feature>
<keyword evidence="2" id="KW-0732">Signal</keyword>
<keyword evidence="1" id="KW-0378">Hydrolase</keyword>
<dbReference type="Pfam" id="PF13229">
    <property type="entry name" value="Beta_helix"/>
    <property type="match status" value="1"/>
</dbReference>
<evidence type="ECO:0008006" key="7">
    <source>
        <dbReference type="Google" id="ProtNLM"/>
    </source>
</evidence>
<dbReference type="RefSeq" id="WP_345363625.1">
    <property type="nucleotide sequence ID" value="NZ_BAABHJ010000027.1"/>
</dbReference>
<dbReference type="EMBL" id="BAABHJ010000027">
    <property type="protein sequence ID" value="GAA4615295.1"/>
    <property type="molecule type" value="Genomic_DNA"/>
</dbReference>